<gene>
    <name evidence="4" type="ORF">SAMN04488109_4159</name>
</gene>
<dbReference type="STRING" id="947013.SAMN04488109_4159"/>
<dbReference type="RefSeq" id="WP_073137838.1">
    <property type="nucleotide sequence ID" value="NZ_FQWQ01000003.1"/>
</dbReference>
<dbReference type="PANTHER" id="PTHR43130:SF11">
    <property type="entry name" value="TRANSCRIPTIONAL REGULATORY PROTEIN"/>
    <property type="match status" value="1"/>
</dbReference>
<keyword evidence="4" id="KW-0238">DNA-binding</keyword>
<dbReference type="SUPFAM" id="SSF46689">
    <property type="entry name" value="Homeodomain-like"/>
    <property type="match status" value="2"/>
</dbReference>
<accession>A0A1M5TM27</accession>
<proteinExistence type="predicted"/>
<feature type="domain" description="HTH araC/xylS-type" evidence="3">
    <location>
        <begin position="221"/>
        <end position="319"/>
    </location>
</feature>
<evidence type="ECO:0000256" key="2">
    <source>
        <dbReference type="ARBA" id="ARBA00023163"/>
    </source>
</evidence>
<evidence type="ECO:0000313" key="4">
    <source>
        <dbReference type="EMBL" id="SHH51729.1"/>
    </source>
</evidence>
<dbReference type="GO" id="GO:0003700">
    <property type="term" value="F:DNA-binding transcription factor activity"/>
    <property type="evidence" value="ECO:0007669"/>
    <property type="project" value="InterPro"/>
</dbReference>
<dbReference type="Pfam" id="PF12833">
    <property type="entry name" value="HTH_18"/>
    <property type="match status" value="1"/>
</dbReference>
<reference evidence="4 5" key="1">
    <citation type="submission" date="2016-11" db="EMBL/GenBank/DDBJ databases">
        <authorList>
            <person name="Jaros S."/>
            <person name="Januszkiewicz K."/>
            <person name="Wedrychowicz H."/>
        </authorList>
    </citation>
    <scope>NUCLEOTIDE SEQUENCE [LARGE SCALE GENOMIC DNA]</scope>
    <source>
        <strain evidence="4 5">DSM 24574</strain>
    </source>
</reference>
<keyword evidence="1" id="KW-0805">Transcription regulation</keyword>
<dbReference type="InterPro" id="IPR009057">
    <property type="entry name" value="Homeodomain-like_sf"/>
</dbReference>
<dbReference type="GO" id="GO:0043565">
    <property type="term" value="F:sequence-specific DNA binding"/>
    <property type="evidence" value="ECO:0007669"/>
    <property type="project" value="InterPro"/>
</dbReference>
<dbReference type="InterPro" id="IPR002818">
    <property type="entry name" value="DJ-1/PfpI"/>
</dbReference>
<evidence type="ECO:0000256" key="1">
    <source>
        <dbReference type="ARBA" id="ARBA00023015"/>
    </source>
</evidence>
<evidence type="ECO:0000259" key="3">
    <source>
        <dbReference type="PROSITE" id="PS01124"/>
    </source>
</evidence>
<keyword evidence="2" id="KW-0804">Transcription</keyword>
<organism evidence="4 5">
    <name type="scientific">Chryseolinea serpens</name>
    <dbReference type="NCBI Taxonomy" id="947013"/>
    <lineage>
        <taxon>Bacteria</taxon>
        <taxon>Pseudomonadati</taxon>
        <taxon>Bacteroidota</taxon>
        <taxon>Cytophagia</taxon>
        <taxon>Cytophagales</taxon>
        <taxon>Fulvivirgaceae</taxon>
        <taxon>Chryseolinea</taxon>
    </lineage>
</organism>
<dbReference type="AlphaFoldDB" id="A0A1M5TM27"/>
<dbReference type="Gene3D" id="1.10.10.60">
    <property type="entry name" value="Homeodomain-like"/>
    <property type="match status" value="2"/>
</dbReference>
<dbReference type="InterPro" id="IPR018060">
    <property type="entry name" value="HTH_AraC"/>
</dbReference>
<dbReference type="SMART" id="SM00342">
    <property type="entry name" value="HTH_ARAC"/>
    <property type="match status" value="1"/>
</dbReference>
<name>A0A1M5TM27_9BACT</name>
<protein>
    <submittedName>
        <fullName evidence="4">Transcriptional regulator GlxA family, contains an amidase domain and an AraC-type DNA-binding HTH domain</fullName>
    </submittedName>
</protein>
<dbReference type="PANTHER" id="PTHR43130">
    <property type="entry name" value="ARAC-FAMILY TRANSCRIPTIONAL REGULATOR"/>
    <property type="match status" value="1"/>
</dbReference>
<dbReference type="PROSITE" id="PS01124">
    <property type="entry name" value="HTH_ARAC_FAMILY_2"/>
    <property type="match status" value="1"/>
</dbReference>
<sequence length="326" mass="37125">MKNVAILIPSGDISVSNVEGTHHILTEVNKALIRAGKLRLFDIHLVGPRRDSRIKNNFFSIHADVLIEDGVQFDLVIIPAMHGEMHHCLSLNQELVPWIVSQHEGGAEVASLCTGSFLLASTGLLTGKKCATHWAHINEFRKMFPNAQLVDDRLLTEQDGIYTSGSAYSYLNLILYLIEKYTDRSMAIMSSKLFAIEIDRKSQSPFIMFEGQRDHDDESIKKAQEFIEANFRERITVDQLAEMLAVGRRNLERRFKKATSNTIVEYIQRVKVEAAKISLEKSQENINEVMLNVGYTDMKAFRTTFKRIAGLSPMQYRNKYNRVMLA</sequence>
<dbReference type="Gene3D" id="3.40.50.880">
    <property type="match status" value="1"/>
</dbReference>
<dbReference type="EMBL" id="FQWQ01000003">
    <property type="protein sequence ID" value="SHH51729.1"/>
    <property type="molecule type" value="Genomic_DNA"/>
</dbReference>
<evidence type="ECO:0000313" key="5">
    <source>
        <dbReference type="Proteomes" id="UP000184212"/>
    </source>
</evidence>
<keyword evidence="5" id="KW-1185">Reference proteome</keyword>
<dbReference type="OrthoDB" id="9803764at2"/>
<dbReference type="SUPFAM" id="SSF52317">
    <property type="entry name" value="Class I glutamine amidotransferase-like"/>
    <property type="match status" value="1"/>
</dbReference>
<dbReference type="InterPro" id="IPR052158">
    <property type="entry name" value="INH-QAR"/>
</dbReference>
<dbReference type="Pfam" id="PF01965">
    <property type="entry name" value="DJ-1_PfpI"/>
    <property type="match status" value="1"/>
</dbReference>
<dbReference type="Proteomes" id="UP000184212">
    <property type="component" value="Unassembled WGS sequence"/>
</dbReference>
<dbReference type="InterPro" id="IPR029062">
    <property type="entry name" value="Class_I_gatase-like"/>
</dbReference>